<protein>
    <submittedName>
        <fullName evidence="2">Uncharacterized protein</fullName>
    </submittedName>
</protein>
<keyword evidence="3" id="KW-1185">Reference proteome</keyword>
<keyword evidence="1" id="KW-0175">Coiled coil</keyword>
<accession>A0A6P2D015</accession>
<reference evidence="2 3" key="1">
    <citation type="submission" date="2019-05" db="EMBL/GenBank/DDBJ databases">
        <authorList>
            <consortium name="Science for Life Laboratories"/>
        </authorList>
    </citation>
    <scope>NUCLEOTIDE SEQUENCE [LARGE SCALE GENOMIC DNA]</scope>
    <source>
        <strain evidence="2">Soil9</strain>
    </source>
</reference>
<sequence>MGTVRVGWGLNEVARSIGRDPFEPEKLHTRGFDWQMVRVGHWIALGPSVPGKGGRGLYRCVSRCGVASVFRRDALAAGATLTCEGCRAGAKAPAAARVVPEKYMLVWHTSWEDIAVEERTNLKGRKAPADWDQYGRAALLAVIDRTGLGRDFGWKAFIRDCHELAGARTGAVVRVRAVNDSQRRIELSIRPTNGTHTFEVDLAVGRSDRPFPEIRKCVELALAADLPAPAVAPAPVQETVAVLPLPVSVPVPVPAPPILAGLDLARLLKMRDGFDTLINVGKDLQTANELKGELEVTLAAAEAHAEPLRAKFEAAQAVARECVVQAEEAQNAAHELNRKLAEAMKERDRCSGERAAAQRALEEAERGYTPAREQVESARRQLAEAQQLENERLRTLGKADELLPLLAALQKLSSPAA</sequence>
<evidence type="ECO:0000313" key="2">
    <source>
        <dbReference type="EMBL" id="VTR92800.1"/>
    </source>
</evidence>
<feature type="coiled-coil region" evidence="1">
    <location>
        <begin position="319"/>
        <end position="391"/>
    </location>
</feature>
<name>A0A6P2D015_9BACT</name>
<dbReference type="EMBL" id="LR593886">
    <property type="protein sequence ID" value="VTR92800.1"/>
    <property type="molecule type" value="Genomic_DNA"/>
</dbReference>
<evidence type="ECO:0000313" key="3">
    <source>
        <dbReference type="Proteomes" id="UP000464178"/>
    </source>
</evidence>
<dbReference type="KEGG" id="gms:SOIL9_49140"/>
<organism evidence="2 3">
    <name type="scientific">Gemmata massiliana</name>
    <dbReference type="NCBI Taxonomy" id="1210884"/>
    <lineage>
        <taxon>Bacteria</taxon>
        <taxon>Pseudomonadati</taxon>
        <taxon>Planctomycetota</taxon>
        <taxon>Planctomycetia</taxon>
        <taxon>Gemmatales</taxon>
        <taxon>Gemmataceae</taxon>
        <taxon>Gemmata</taxon>
    </lineage>
</organism>
<dbReference type="RefSeq" id="WP_162667614.1">
    <property type="nucleotide sequence ID" value="NZ_LR593886.1"/>
</dbReference>
<evidence type="ECO:0000256" key="1">
    <source>
        <dbReference type="SAM" id="Coils"/>
    </source>
</evidence>
<dbReference type="Proteomes" id="UP000464178">
    <property type="component" value="Chromosome"/>
</dbReference>
<dbReference type="AlphaFoldDB" id="A0A6P2D015"/>
<proteinExistence type="predicted"/>
<gene>
    <name evidence="2" type="ORF">SOIL9_49140</name>
</gene>